<keyword evidence="3" id="KW-1185">Reference proteome</keyword>
<evidence type="ECO:0000313" key="2">
    <source>
        <dbReference type="EMBL" id="KAL3834623.1"/>
    </source>
</evidence>
<accession>A0ABD3TDI5</accession>
<dbReference type="EMBL" id="JBJXBP010000004">
    <property type="protein sequence ID" value="KAL3834623.1"/>
    <property type="molecule type" value="Genomic_DNA"/>
</dbReference>
<dbReference type="PANTHER" id="PTHR34961">
    <property type="entry name" value="TRANSMEMBRANE PROTEIN"/>
    <property type="match status" value="1"/>
</dbReference>
<dbReference type="PANTHER" id="PTHR34961:SF1">
    <property type="entry name" value="ROOT MERISTEM GROWTH FACTOR 10"/>
    <property type="match status" value="1"/>
</dbReference>
<proteinExistence type="predicted"/>
<dbReference type="AlphaFoldDB" id="A0ABD3TDI5"/>
<keyword evidence="1" id="KW-0732">Signal</keyword>
<organism evidence="2 3">
    <name type="scientific">Penstemon smallii</name>
    <dbReference type="NCBI Taxonomy" id="265156"/>
    <lineage>
        <taxon>Eukaryota</taxon>
        <taxon>Viridiplantae</taxon>
        <taxon>Streptophyta</taxon>
        <taxon>Embryophyta</taxon>
        <taxon>Tracheophyta</taxon>
        <taxon>Spermatophyta</taxon>
        <taxon>Magnoliopsida</taxon>
        <taxon>eudicotyledons</taxon>
        <taxon>Gunneridae</taxon>
        <taxon>Pentapetalae</taxon>
        <taxon>asterids</taxon>
        <taxon>lamiids</taxon>
        <taxon>Lamiales</taxon>
        <taxon>Plantaginaceae</taxon>
        <taxon>Cheloneae</taxon>
        <taxon>Penstemon</taxon>
    </lineage>
</organism>
<evidence type="ECO:0000256" key="1">
    <source>
        <dbReference type="SAM" id="SignalP"/>
    </source>
</evidence>
<reference evidence="2 3" key="1">
    <citation type="submission" date="2024-12" db="EMBL/GenBank/DDBJ databases">
        <title>The unique morphological basis and parallel evolutionary history of personate flowers in Penstemon.</title>
        <authorList>
            <person name="Depatie T.H."/>
            <person name="Wessinger C.A."/>
        </authorList>
    </citation>
    <scope>NUCLEOTIDE SEQUENCE [LARGE SCALE GENOMIC DNA]</scope>
    <source>
        <strain evidence="2">WTNN_2</strain>
        <tissue evidence="2">Leaf</tissue>
    </source>
</reference>
<feature type="chain" id="PRO_5044896853" evidence="1">
    <location>
        <begin position="22"/>
        <end position="135"/>
    </location>
</feature>
<sequence>MPVKSSLFILLMYFFVHACNARRYGLSYTSNFHKRFPPDKIEENLKFSMKYSPNGNKKFKDAEVSCKNKNIDIKGAKSGSEDCEKLSLQKAVNATTLKVSRRARVNFRDSSILSYEDLIETDYQQPRHNSPIHNK</sequence>
<comment type="caution">
    <text evidence="2">The sequence shown here is derived from an EMBL/GenBank/DDBJ whole genome shotgun (WGS) entry which is preliminary data.</text>
</comment>
<dbReference type="InterPro" id="IPR053313">
    <property type="entry name" value="RGF"/>
</dbReference>
<name>A0ABD3TDI5_9LAMI</name>
<evidence type="ECO:0000313" key="3">
    <source>
        <dbReference type="Proteomes" id="UP001634393"/>
    </source>
</evidence>
<feature type="signal peptide" evidence="1">
    <location>
        <begin position="1"/>
        <end position="21"/>
    </location>
</feature>
<protein>
    <submittedName>
        <fullName evidence="2">Uncharacterized protein</fullName>
    </submittedName>
</protein>
<dbReference type="Proteomes" id="UP001634393">
    <property type="component" value="Unassembled WGS sequence"/>
</dbReference>
<gene>
    <name evidence="2" type="ORF">ACJIZ3_009359</name>
</gene>